<dbReference type="PATRIC" id="fig|36816.3.peg.2139"/>
<feature type="compositionally biased region" description="Basic and acidic residues" evidence="1">
    <location>
        <begin position="1"/>
        <end position="11"/>
    </location>
</feature>
<dbReference type="RefSeq" id="WP_030819216.1">
    <property type="nucleotide sequence ID" value="NZ_LGCN01000096.1"/>
</dbReference>
<dbReference type="CDD" id="cd00161">
    <property type="entry name" value="beta-trefoil_Ricin-like"/>
    <property type="match status" value="1"/>
</dbReference>
<dbReference type="Proteomes" id="UP000037773">
    <property type="component" value="Unassembled WGS sequence"/>
</dbReference>
<evidence type="ECO:0000313" key="5">
    <source>
        <dbReference type="Proteomes" id="UP000037773"/>
    </source>
</evidence>
<dbReference type="OrthoDB" id="4175653at2"/>
<comment type="caution">
    <text evidence="4">The sequence shown here is derived from an EMBL/GenBank/DDBJ whole genome shotgun (WGS) entry which is preliminary data.</text>
</comment>
<dbReference type="SMART" id="SM00458">
    <property type="entry name" value="RICIN"/>
    <property type="match status" value="1"/>
</dbReference>
<evidence type="ECO:0000313" key="4">
    <source>
        <dbReference type="EMBL" id="KOT41653.1"/>
    </source>
</evidence>
<accession>A0A0M8QSH1</accession>
<dbReference type="Pfam" id="PF00652">
    <property type="entry name" value="Ricin_B_lectin"/>
    <property type="match status" value="1"/>
</dbReference>
<dbReference type="InterPro" id="IPR000772">
    <property type="entry name" value="Ricin_B_lectin"/>
</dbReference>
<feature type="compositionally biased region" description="Basic and acidic residues" evidence="1">
    <location>
        <begin position="231"/>
        <end position="269"/>
    </location>
</feature>
<feature type="compositionally biased region" description="Low complexity" evidence="1">
    <location>
        <begin position="115"/>
        <end position="137"/>
    </location>
</feature>
<evidence type="ECO:0000256" key="2">
    <source>
        <dbReference type="SAM" id="Phobius"/>
    </source>
</evidence>
<keyword evidence="2" id="KW-0812">Transmembrane</keyword>
<evidence type="ECO:0000256" key="1">
    <source>
        <dbReference type="SAM" id="MobiDB-lite"/>
    </source>
</evidence>
<feature type="compositionally biased region" description="Low complexity" evidence="1">
    <location>
        <begin position="47"/>
        <end position="68"/>
    </location>
</feature>
<keyword evidence="2" id="KW-0472">Membrane</keyword>
<feature type="domain" description="Ricin B lectin" evidence="3">
    <location>
        <begin position="308"/>
        <end position="437"/>
    </location>
</feature>
<feature type="region of interest" description="Disordered" evidence="1">
    <location>
        <begin position="183"/>
        <end position="304"/>
    </location>
</feature>
<dbReference type="EMBL" id="LGCN01000096">
    <property type="protein sequence ID" value="KOT41653.1"/>
    <property type="molecule type" value="Genomic_DNA"/>
</dbReference>
<sequence length="437" mass="44049">MSRQNRPDGGESARPAGADGGPPVRRAVVLSPVGDDVGQAVLRPAPRRGTATAGATATTAAAAVAEGDAGAGAAGRGETETPSTAESGTAPAVNGPEAREEAAEPGTDRGERPETAAGAATSARTAASRSGLAAALGGARGAGRESGDGDGDDAPGRPKAPMLAAAGIAGVILLAVPLLIMAGGDRDERPGGRADAAADSRALLDGREEQQQPGVYAAEPPKDGAPADSPKSGEGDDEKEGKETEGGKKTETGEEETKGDGKASPDDSASRSVTDASPRAATQRKEEEDAAKEPARQTEKKADAAVTVATARIVSADTGKCLTARSRAVGAELVIQPCGASAGAQIWSFHDTDRTLRIGEDLCMGLDGGSVAKETAVLLQRCDGSSGQKFKINSTEDLVSLKAGDKCVDVWWGKEADGTPVKLWPCTGTANQTWRRG</sequence>
<keyword evidence="2" id="KW-1133">Transmembrane helix</keyword>
<feature type="compositionally biased region" description="Basic and acidic residues" evidence="1">
    <location>
        <begin position="184"/>
        <end position="210"/>
    </location>
</feature>
<gene>
    <name evidence="4" type="ORF">ADK41_09920</name>
</gene>
<feature type="transmembrane region" description="Helical" evidence="2">
    <location>
        <begin position="162"/>
        <end position="183"/>
    </location>
</feature>
<dbReference type="PROSITE" id="PS50231">
    <property type="entry name" value="RICIN_B_LECTIN"/>
    <property type="match status" value="1"/>
</dbReference>
<feature type="region of interest" description="Disordered" evidence="1">
    <location>
        <begin position="1"/>
        <end position="160"/>
    </location>
</feature>
<dbReference type="InterPro" id="IPR035992">
    <property type="entry name" value="Ricin_B-like_lectins"/>
</dbReference>
<reference evidence="4 5" key="1">
    <citation type="submission" date="2015-07" db="EMBL/GenBank/DDBJ databases">
        <authorList>
            <person name="Noorani M."/>
        </authorList>
    </citation>
    <scope>NUCLEOTIDE SEQUENCE [LARGE SCALE GENOMIC DNA]</scope>
    <source>
        <strain evidence="4 5">NRRL B-24567</strain>
    </source>
</reference>
<keyword evidence="5" id="KW-1185">Reference proteome</keyword>
<name>A0A0M8QSH1_9ACTN</name>
<dbReference type="SUPFAM" id="SSF50370">
    <property type="entry name" value="Ricin B-like lectins"/>
    <property type="match status" value="1"/>
</dbReference>
<feature type="compositionally biased region" description="Basic and acidic residues" evidence="1">
    <location>
        <begin position="283"/>
        <end position="303"/>
    </location>
</feature>
<protein>
    <recommendedName>
        <fullName evidence="3">Ricin B lectin domain-containing protein</fullName>
    </recommendedName>
</protein>
<evidence type="ECO:0000259" key="3">
    <source>
        <dbReference type="SMART" id="SM00458"/>
    </source>
</evidence>
<dbReference type="Gene3D" id="2.80.10.50">
    <property type="match status" value="1"/>
</dbReference>
<feature type="compositionally biased region" description="Basic and acidic residues" evidence="1">
    <location>
        <begin position="97"/>
        <end position="114"/>
    </location>
</feature>
<organism evidence="4 5">
    <name type="scientific">Streptomyces caelestis</name>
    <dbReference type="NCBI Taxonomy" id="36816"/>
    <lineage>
        <taxon>Bacteria</taxon>
        <taxon>Bacillati</taxon>
        <taxon>Actinomycetota</taxon>
        <taxon>Actinomycetes</taxon>
        <taxon>Kitasatosporales</taxon>
        <taxon>Streptomycetaceae</taxon>
        <taxon>Streptomyces</taxon>
    </lineage>
</organism>
<dbReference type="AlphaFoldDB" id="A0A0M8QSH1"/>
<proteinExistence type="predicted"/>